<feature type="region of interest" description="Disordered" evidence="1">
    <location>
        <begin position="1"/>
        <end position="21"/>
    </location>
</feature>
<gene>
    <name evidence="2" type="ORF">Hypma_005726</name>
</gene>
<dbReference type="AlphaFoldDB" id="A0A369KI51"/>
<dbReference type="Proteomes" id="UP000076154">
    <property type="component" value="Unassembled WGS sequence"/>
</dbReference>
<name>A0A369KI51_HYPMA</name>
<keyword evidence="3" id="KW-1185">Reference proteome</keyword>
<reference evidence="2" key="1">
    <citation type="submission" date="2018-04" db="EMBL/GenBank/DDBJ databases">
        <title>Whole genome sequencing of Hypsizygus marmoreus.</title>
        <authorList>
            <person name="Choi I.-G."/>
            <person name="Min B."/>
            <person name="Kim J.-G."/>
            <person name="Kim S."/>
            <person name="Oh Y.-L."/>
            <person name="Kong W.-S."/>
            <person name="Park H."/>
            <person name="Jeong J."/>
            <person name="Song E.-S."/>
        </authorList>
    </citation>
    <scope>NUCLEOTIDE SEQUENCE [LARGE SCALE GENOMIC DNA]</scope>
    <source>
        <strain evidence="2">51987-8</strain>
    </source>
</reference>
<comment type="caution">
    <text evidence="2">The sequence shown here is derived from an EMBL/GenBank/DDBJ whole genome shotgun (WGS) entry which is preliminary data.</text>
</comment>
<dbReference type="InParanoid" id="A0A369KI51"/>
<protein>
    <submittedName>
        <fullName evidence="2">Uncharacterized protein</fullName>
    </submittedName>
</protein>
<evidence type="ECO:0000313" key="3">
    <source>
        <dbReference type="Proteomes" id="UP000076154"/>
    </source>
</evidence>
<dbReference type="EMBL" id="LUEZ02000004">
    <property type="protein sequence ID" value="RDB30606.1"/>
    <property type="molecule type" value="Genomic_DNA"/>
</dbReference>
<dbReference type="STRING" id="39966.A0A369KI51"/>
<proteinExistence type="predicted"/>
<dbReference type="OrthoDB" id="3050950at2759"/>
<accession>A0A369KI51</accession>
<evidence type="ECO:0000313" key="2">
    <source>
        <dbReference type="EMBL" id="RDB30606.1"/>
    </source>
</evidence>
<organism evidence="2 3">
    <name type="scientific">Hypsizygus marmoreus</name>
    <name type="common">White beech mushroom</name>
    <name type="synonym">Agaricus marmoreus</name>
    <dbReference type="NCBI Taxonomy" id="39966"/>
    <lineage>
        <taxon>Eukaryota</taxon>
        <taxon>Fungi</taxon>
        <taxon>Dikarya</taxon>
        <taxon>Basidiomycota</taxon>
        <taxon>Agaricomycotina</taxon>
        <taxon>Agaricomycetes</taxon>
        <taxon>Agaricomycetidae</taxon>
        <taxon>Agaricales</taxon>
        <taxon>Tricholomatineae</taxon>
        <taxon>Lyophyllaceae</taxon>
        <taxon>Hypsizygus</taxon>
    </lineage>
</organism>
<evidence type="ECO:0000256" key="1">
    <source>
        <dbReference type="SAM" id="MobiDB-lite"/>
    </source>
</evidence>
<feature type="compositionally biased region" description="Polar residues" evidence="1">
    <location>
        <begin position="9"/>
        <end position="21"/>
    </location>
</feature>
<sequence length="160" mass="17422">MLHKVTPDGSPTHSFQPSNTQLCRRDPNVCNSGGGQFGDDDFWESDAEMKVELGGKGGDPPASRMLGNPFVRVQQGHSNLNRLIEDEIAQAQLLILCVWYGFSLRLVCGTHTLASAVKVALQPLRFVDALKGGLTVPLRVEAFGNVPDTRGFSIIVRSFL</sequence>